<evidence type="ECO:0000259" key="11">
    <source>
        <dbReference type="PROSITE" id="PS50089"/>
    </source>
</evidence>
<dbReference type="Gene3D" id="3.30.70.330">
    <property type="match status" value="1"/>
</dbReference>
<dbReference type="PANTHER" id="PTHR12603">
    <property type="entry name" value="CCR4-NOT TRANSCRIPTION COMPLEX RELATED"/>
    <property type="match status" value="1"/>
</dbReference>
<comment type="subcellular location">
    <subcellularLocation>
        <location evidence="1">Nucleus</location>
    </subcellularLocation>
</comment>
<dbReference type="SMART" id="SM00360">
    <property type="entry name" value="RRM"/>
    <property type="match status" value="1"/>
</dbReference>
<feature type="domain" description="C3H1-type" evidence="12">
    <location>
        <begin position="192"/>
        <end position="219"/>
    </location>
</feature>
<evidence type="ECO:0000256" key="2">
    <source>
        <dbReference type="ARBA" id="ARBA00022723"/>
    </source>
</evidence>
<keyword evidence="2 8" id="KW-0479">Metal-binding</keyword>
<comment type="caution">
    <text evidence="13">The sequence shown here is derived from an EMBL/GenBank/DDBJ whole genome shotgun (WGS) entry which is preliminary data.</text>
</comment>
<keyword evidence="4 8" id="KW-0862">Zinc</keyword>
<protein>
    <recommendedName>
        <fullName evidence="15">CCR4-NOT transcription complex subunit 4</fullName>
    </recommendedName>
</protein>
<dbReference type="InterPro" id="IPR003954">
    <property type="entry name" value="RRM_euk-type"/>
</dbReference>
<dbReference type="InterPro" id="IPR000571">
    <property type="entry name" value="Znf_CCCH"/>
</dbReference>
<keyword evidence="6 9" id="KW-0175">Coiled coil</keyword>
<dbReference type="FunFam" id="3.30.40.10:FF:000006">
    <property type="entry name" value="CCR4-NOT transcription complex subunit 4"/>
    <property type="match status" value="1"/>
</dbReference>
<evidence type="ECO:0000256" key="1">
    <source>
        <dbReference type="ARBA" id="ARBA00004123"/>
    </source>
</evidence>
<proteinExistence type="predicted"/>
<dbReference type="GO" id="GO:0030014">
    <property type="term" value="C:CCR4-NOT complex"/>
    <property type="evidence" value="ECO:0007669"/>
    <property type="project" value="InterPro"/>
</dbReference>
<dbReference type="InterPro" id="IPR034261">
    <property type="entry name" value="CNOT4_RRM"/>
</dbReference>
<dbReference type="SUPFAM" id="SSF57850">
    <property type="entry name" value="RING/U-box"/>
    <property type="match status" value="1"/>
</dbReference>
<evidence type="ECO:0000259" key="12">
    <source>
        <dbReference type="PROSITE" id="PS50103"/>
    </source>
</evidence>
<dbReference type="InterPro" id="IPR001841">
    <property type="entry name" value="Znf_RING"/>
</dbReference>
<accession>A0A8H7UQH4</accession>
<dbReference type="GO" id="GO:0005634">
    <property type="term" value="C:nucleus"/>
    <property type="evidence" value="ECO:0007669"/>
    <property type="project" value="UniProtKB-SubCell"/>
</dbReference>
<evidence type="ECO:0000256" key="10">
    <source>
        <dbReference type="SAM" id="MobiDB-lite"/>
    </source>
</evidence>
<dbReference type="GO" id="GO:0008270">
    <property type="term" value="F:zinc ion binding"/>
    <property type="evidence" value="ECO:0007669"/>
    <property type="project" value="UniProtKB-KW"/>
</dbReference>
<feature type="region of interest" description="Disordered" evidence="10">
    <location>
        <begin position="252"/>
        <end position="274"/>
    </location>
</feature>
<dbReference type="CDD" id="cd12438">
    <property type="entry name" value="RRM_CNOT4"/>
    <property type="match status" value="1"/>
</dbReference>
<evidence type="ECO:0000256" key="9">
    <source>
        <dbReference type="SAM" id="Coils"/>
    </source>
</evidence>
<evidence type="ECO:0000313" key="13">
    <source>
        <dbReference type="EMBL" id="KAG2188303.1"/>
    </source>
</evidence>
<reference evidence="13" key="1">
    <citation type="submission" date="2020-12" db="EMBL/GenBank/DDBJ databases">
        <title>Metabolic potential, ecology and presence of endohyphal bacteria is reflected in genomic diversity of Mucoromycotina.</title>
        <authorList>
            <person name="Muszewska A."/>
            <person name="Okrasinska A."/>
            <person name="Steczkiewicz K."/>
            <person name="Drgas O."/>
            <person name="Orlowska M."/>
            <person name="Perlinska-Lenart U."/>
            <person name="Aleksandrzak-Piekarczyk T."/>
            <person name="Szatraj K."/>
            <person name="Zielenkiewicz U."/>
            <person name="Pilsyk S."/>
            <person name="Malc E."/>
            <person name="Mieczkowski P."/>
            <person name="Kruszewska J.S."/>
            <person name="Biernat P."/>
            <person name="Pawlowska J."/>
        </authorList>
    </citation>
    <scope>NUCLEOTIDE SEQUENCE</scope>
    <source>
        <strain evidence="13">WA0000051536</strain>
    </source>
</reference>
<evidence type="ECO:0000256" key="7">
    <source>
        <dbReference type="ARBA" id="ARBA00023242"/>
    </source>
</evidence>
<dbReference type="SMART" id="SM00361">
    <property type="entry name" value="RRM_1"/>
    <property type="match status" value="1"/>
</dbReference>
<keyword evidence="7" id="KW-0539">Nucleus</keyword>
<feature type="compositionally biased region" description="Low complexity" evidence="10">
    <location>
        <begin position="256"/>
        <end position="274"/>
    </location>
</feature>
<evidence type="ECO:0008006" key="15">
    <source>
        <dbReference type="Google" id="ProtNLM"/>
    </source>
</evidence>
<dbReference type="InterPro" id="IPR039515">
    <property type="entry name" value="NOT4_mRING-HC-C4C4"/>
</dbReference>
<feature type="zinc finger region" description="C3H1-type" evidence="8">
    <location>
        <begin position="192"/>
        <end position="219"/>
    </location>
</feature>
<dbReference type="PANTHER" id="PTHR12603:SF0">
    <property type="entry name" value="CCR4-NOT TRANSCRIPTION COMPLEX SUBUNIT 4"/>
    <property type="match status" value="1"/>
</dbReference>
<keyword evidence="14" id="KW-1185">Reference proteome</keyword>
<dbReference type="GO" id="GO:0016567">
    <property type="term" value="P:protein ubiquitination"/>
    <property type="evidence" value="ECO:0007669"/>
    <property type="project" value="TreeGrafter"/>
</dbReference>
<evidence type="ECO:0000313" key="14">
    <source>
        <dbReference type="Proteomes" id="UP000612746"/>
    </source>
</evidence>
<dbReference type="GO" id="GO:0003723">
    <property type="term" value="F:RNA binding"/>
    <property type="evidence" value="ECO:0007669"/>
    <property type="project" value="UniProtKB-KW"/>
</dbReference>
<name>A0A8H7UQH4_9FUNG</name>
<feature type="region of interest" description="Disordered" evidence="10">
    <location>
        <begin position="364"/>
        <end position="383"/>
    </location>
</feature>
<dbReference type="InterPro" id="IPR035979">
    <property type="entry name" value="RBD_domain_sf"/>
</dbReference>
<dbReference type="InterPro" id="IPR039780">
    <property type="entry name" value="Mot2"/>
</dbReference>
<dbReference type="OrthoDB" id="1923159at2759"/>
<organism evidence="13 14">
    <name type="scientific">Umbelopsis vinacea</name>
    <dbReference type="NCBI Taxonomy" id="44442"/>
    <lineage>
        <taxon>Eukaryota</taxon>
        <taxon>Fungi</taxon>
        <taxon>Fungi incertae sedis</taxon>
        <taxon>Mucoromycota</taxon>
        <taxon>Mucoromycotina</taxon>
        <taxon>Umbelopsidomycetes</taxon>
        <taxon>Umbelopsidales</taxon>
        <taxon>Umbelopsidaceae</taxon>
        <taxon>Umbelopsis</taxon>
    </lineage>
</organism>
<dbReference type="EMBL" id="JAEPRA010000002">
    <property type="protein sequence ID" value="KAG2188303.1"/>
    <property type="molecule type" value="Genomic_DNA"/>
</dbReference>
<dbReference type="InterPro" id="IPR012677">
    <property type="entry name" value="Nucleotide-bd_a/b_plait_sf"/>
</dbReference>
<dbReference type="SUPFAM" id="SSF54928">
    <property type="entry name" value="RNA-binding domain, RBD"/>
    <property type="match status" value="1"/>
</dbReference>
<feature type="coiled-coil region" evidence="9">
    <location>
        <begin position="68"/>
        <end position="99"/>
    </location>
</feature>
<evidence type="ECO:0000256" key="4">
    <source>
        <dbReference type="ARBA" id="ARBA00022833"/>
    </source>
</evidence>
<dbReference type="GO" id="GO:0004842">
    <property type="term" value="F:ubiquitin-protein transferase activity"/>
    <property type="evidence" value="ECO:0007669"/>
    <property type="project" value="InterPro"/>
</dbReference>
<dbReference type="InterPro" id="IPR013083">
    <property type="entry name" value="Znf_RING/FYVE/PHD"/>
</dbReference>
<dbReference type="PROSITE" id="PS50103">
    <property type="entry name" value="ZF_C3H1"/>
    <property type="match status" value="1"/>
</dbReference>
<evidence type="ECO:0000256" key="5">
    <source>
        <dbReference type="ARBA" id="ARBA00022884"/>
    </source>
</evidence>
<keyword evidence="5" id="KW-0694">RNA-binding</keyword>
<dbReference type="InterPro" id="IPR000504">
    <property type="entry name" value="RRM_dom"/>
</dbReference>
<dbReference type="PROSITE" id="PS50089">
    <property type="entry name" value="ZF_RING_2"/>
    <property type="match status" value="1"/>
</dbReference>
<feature type="domain" description="RING-type" evidence="11">
    <location>
        <begin position="11"/>
        <end position="54"/>
    </location>
</feature>
<dbReference type="Pfam" id="PF14570">
    <property type="entry name" value="zf-RING_4"/>
    <property type="match status" value="1"/>
</dbReference>
<evidence type="ECO:0000256" key="3">
    <source>
        <dbReference type="ARBA" id="ARBA00022771"/>
    </source>
</evidence>
<evidence type="ECO:0000256" key="8">
    <source>
        <dbReference type="PROSITE-ProRule" id="PRU00723"/>
    </source>
</evidence>
<dbReference type="AlphaFoldDB" id="A0A8H7UQH4"/>
<dbReference type="Gene3D" id="3.30.40.10">
    <property type="entry name" value="Zinc/RING finger domain, C3HC4 (zinc finger)"/>
    <property type="match status" value="1"/>
</dbReference>
<evidence type="ECO:0000256" key="6">
    <source>
        <dbReference type="ARBA" id="ARBA00023054"/>
    </source>
</evidence>
<dbReference type="Proteomes" id="UP000612746">
    <property type="component" value="Unassembled WGS sequence"/>
</dbReference>
<keyword evidence="3 8" id="KW-0863">Zinc-finger</keyword>
<gene>
    <name evidence="13" type="ORF">INT44_001056</name>
</gene>
<dbReference type="CDD" id="cd16618">
    <property type="entry name" value="mRING-HC-C4C4_CNOT4"/>
    <property type="match status" value="1"/>
</dbReference>
<sequence>MLNSDDEDFDCPLCMEELDVADRNFRPCPCGYQVCRFCWHHIKENLNGRCPACRREYTEQSVEFQPVSSDEIARLKREKKEKEREQKEMELANRKHLANMRVIQKNLAYVIGLHPKYATEEIIRSNEFFGQYGKISKLVINKRPALPSSTSSATLPPSVGIYVTYHRKEEAIRCIQAVDGSMIGGRILRASLGTTKYCTYYLRNIPCPNPACMYLHEPGDDADSISKEELASGKHKMRDSMSAEFGPRSHAFENRSFSSTDNSPISSPSIHHSHKPLSIIESVVNTPYKTPTARNEQYKQSYFDDHQAAEPSRPALPLTASWAKSASGASTPTFRHHHHDNHDLDVASDNFGPSLAAAVALAQKASNPSHRLKSERKVTKKAEQSVVQRAGIPAGAHSLRQEADVDIDADYNGDDDVTSESGSTPKIVDPLTYFVLGMDATDILVPDADGEPEFTVLGVSSLHEEARVPEKKQDVQEDQEVITGIAFLKSNIRYNTANLQPTFDPWQHQLIHQSASSKQDSLVRELTKGAIQRPQWREQATLHNGVQNGSPIESTAYIQGSNTSAKQPLPDMSQRSAALLSALQSNAEQQASRSEHLNAPPGISRQYSAIPSEMPTTQPRVMSPPSTISPLAVLNGANIPQISPRLQNAPSNYSFSPDMHDAFHQSPLHEVRSFGMMRQRSPQQTAHLLNQLTAPVKEQSTLSTVPNNSETRGEGRRLRVFQGMRGDAQNLENNLQPPSSKKPDSQTDIADYLNSMAVSPSFSIREPPRMQQANSHNVGAGSDMAGDTSKARWGNLQLLSHMIPNDRGGASVTTTPPGLVSTASSPKSSPYGPETPRFAGDMRFSPISLDTLMSSASNSKASTESNMMNLNHNEYNDNITFKPNSREIQSANEEAAQLQDRLRALIHKNKNVMFS</sequence>